<gene>
    <name evidence="1" type="ORF">BEU03_02450</name>
</gene>
<dbReference type="EMBL" id="MIYV01000016">
    <property type="protein sequence ID" value="OIR11991.1"/>
    <property type="molecule type" value="Genomic_DNA"/>
</dbReference>
<comment type="caution">
    <text evidence="1">The sequence shown here is derived from an EMBL/GenBank/DDBJ whole genome shotgun (WGS) entry which is preliminary data.</text>
</comment>
<reference evidence="1 2" key="1">
    <citation type="submission" date="2016-08" db="EMBL/GenBank/DDBJ databases">
        <title>New Insights into Marine Group III Euryarchaeota, from dark to light.</title>
        <authorList>
            <person name="Haro-Moreno J.M."/>
            <person name="Rodriguez-Valera F."/>
            <person name="Lopez-Garcia P."/>
            <person name="Moreira D."/>
            <person name="Martin-Cuadrado A.B."/>
        </authorList>
    </citation>
    <scope>NUCLEOTIDE SEQUENCE [LARGE SCALE GENOMIC DNA]</scope>
    <source>
        <strain evidence="1">CG-Epi6</strain>
    </source>
</reference>
<protein>
    <submittedName>
        <fullName evidence="1">Uncharacterized protein</fullName>
    </submittedName>
</protein>
<name>A0A1J5SU48_9ARCH</name>
<dbReference type="Proteomes" id="UP000183403">
    <property type="component" value="Unassembled WGS sequence"/>
</dbReference>
<dbReference type="AlphaFoldDB" id="A0A1J5SU48"/>
<organism evidence="1 2">
    <name type="scientific">Marine Group III euryarchaeote CG-Epi6</name>
    <dbReference type="NCBI Taxonomy" id="1889000"/>
    <lineage>
        <taxon>Archaea</taxon>
        <taxon>Methanobacteriati</taxon>
        <taxon>Thermoplasmatota</taxon>
        <taxon>Thermoplasmata</taxon>
        <taxon>Candidatus Thermoprofundales</taxon>
    </lineage>
</organism>
<accession>A0A1J5SU48</accession>
<evidence type="ECO:0000313" key="1">
    <source>
        <dbReference type="EMBL" id="OIR11991.1"/>
    </source>
</evidence>
<evidence type="ECO:0000313" key="2">
    <source>
        <dbReference type="Proteomes" id="UP000183403"/>
    </source>
</evidence>
<sequence>MTKRFYRDALQLSKDKKKQLMVIGDPCGGTYFQFISDLFPNCEHGDVTLDLFGCSKCNRMDINDMDAWSQFESNSFVVMETGTLSFSKDIRKVLTQIKRISGGDFLSAGGTHGFLWENYLHKTYDKKLNYLTHPFDFREDSFHKSKTLVGKEVLELEFMKL</sequence>
<proteinExistence type="predicted"/>